<dbReference type="SUPFAM" id="SSF55729">
    <property type="entry name" value="Acyl-CoA N-acyltransferases (Nat)"/>
    <property type="match status" value="1"/>
</dbReference>
<dbReference type="Gene3D" id="3.40.630.30">
    <property type="match status" value="1"/>
</dbReference>
<dbReference type="STRING" id="200904.GCA_900168775_02905"/>
<gene>
    <name evidence="2" type="ORF">DES48_108132</name>
</gene>
<evidence type="ECO:0000313" key="2">
    <source>
        <dbReference type="EMBL" id="RBO95419.1"/>
    </source>
</evidence>
<dbReference type="InterPro" id="IPR016181">
    <property type="entry name" value="Acyl_CoA_acyltransferase"/>
</dbReference>
<dbReference type="AlphaFoldDB" id="A0A366E0W5"/>
<comment type="caution">
    <text evidence="2">The sequence shown here is derived from an EMBL/GenBank/DDBJ whole genome shotgun (WGS) entry which is preliminary data.</text>
</comment>
<name>A0A366E0W5_9BACI</name>
<dbReference type="Pfam" id="PF13302">
    <property type="entry name" value="Acetyltransf_3"/>
    <property type="match status" value="1"/>
</dbReference>
<dbReference type="InterPro" id="IPR000182">
    <property type="entry name" value="GNAT_dom"/>
</dbReference>
<feature type="domain" description="N-acetyltransferase" evidence="1">
    <location>
        <begin position="6"/>
        <end position="133"/>
    </location>
</feature>
<accession>A0A366E0W5</accession>
<organism evidence="2 3">
    <name type="scientific">Paraliobacillus ryukyuensis</name>
    <dbReference type="NCBI Taxonomy" id="200904"/>
    <lineage>
        <taxon>Bacteria</taxon>
        <taxon>Bacillati</taxon>
        <taxon>Bacillota</taxon>
        <taxon>Bacilli</taxon>
        <taxon>Bacillales</taxon>
        <taxon>Bacillaceae</taxon>
        <taxon>Paraliobacillus</taxon>
    </lineage>
</organism>
<evidence type="ECO:0000259" key="1">
    <source>
        <dbReference type="Pfam" id="PF13302"/>
    </source>
</evidence>
<dbReference type="EMBL" id="QNRI01000008">
    <property type="protein sequence ID" value="RBO95419.1"/>
    <property type="molecule type" value="Genomic_DNA"/>
</dbReference>
<keyword evidence="3" id="KW-1185">Reference proteome</keyword>
<reference evidence="2 3" key="1">
    <citation type="submission" date="2018-06" db="EMBL/GenBank/DDBJ databases">
        <title>Genomic Encyclopedia of Type Strains, Phase IV (KMG-IV): sequencing the most valuable type-strain genomes for metagenomic binning, comparative biology and taxonomic classification.</title>
        <authorList>
            <person name="Goeker M."/>
        </authorList>
    </citation>
    <scope>NUCLEOTIDE SEQUENCE [LARGE SCALE GENOMIC DNA]</scope>
    <source>
        <strain evidence="2 3">DSM 15140</strain>
    </source>
</reference>
<dbReference type="PANTHER" id="PTHR43792:SF1">
    <property type="entry name" value="N-ACETYLTRANSFERASE DOMAIN-CONTAINING PROTEIN"/>
    <property type="match status" value="1"/>
</dbReference>
<dbReference type="PANTHER" id="PTHR43792">
    <property type="entry name" value="GNAT FAMILY, PUTATIVE (AFU_ORTHOLOGUE AFUA_3G00765)-RELATED-RELATED"/>
    <property type="match status" value="1"/>
</dbReference>
<dbReference type="GO" id="GO:0016747">
    <property type="term" value="F:acyltransferase activity, transferring groups other than amino-acyl groups"/>
    <property type="evidence" value="ECO:0007669"/>
    <property type="project" value="InterPro"/>
</dbReference>
<dbReference type="InterPro" id="IPR051531">
    <property type="entry name" value="N-acetyltransferase"/>
</dbReference>
<proteinExistence type="predicted"/>
<dbReference type="Proteomes" id="UP000252254">
    <property type="component" value="Unassembled WGS sequence"/>
</dbReference>
<dbReference type="RefSeq" id="WP_113869447.1">
    <property type="nucleotide sequence ID" value="NZ_BAABQN010000015.1"/>
</dbReference>
<dbReference type="OrthoDB" id="2352097at2"/>
<protein>
    <submittedName>
        <fullName evidence="2">RimJ/RimL family protein N-acetyltransferase</fullName>
    </submittedName>
</protein>
<keyword evidence="2" id="KW-0808">Transferase</keyword>
<evidence type="ECO:0000313" key="3">
    <source>
        <dbReference type="Proteomes" id="UP000252254"/>
    </source>
</evidence>
<sequence length="182" mass="21265">MLKKREISDVHVLFDLLQHPAVYPYVREKANTFDQYLAITQQTILKEQNGNLISRTICDETQQPIGIISLVDLEANTGFLATWIGQPYFGKGYNYRAKLDFLYELFTTTAYNIVFLKIRKNNARSLRANGKLDYVHAGHLLYPNVYEKINRDIPVEHQFQLFFVTKADYLNYYDKQQSLSIV</sequence>